<keyword evidence="1" id="KW-0812">Transmembrane</keyword>
<keyword evidence="1" id="KW-1133">Transmembrane helix</keyword>
<feature type="domain" description="Thioredoxin" evidence="3">
    <location>
        <begin position="35"/>
        <end position="203"/>
    </location>
</feature>
<keyword evidence="2" id="KW-0732">Signal</keyword>
<keyword evidence="5" id="KW-1185">Reference proteome</keyword>
<dbReference type="InterPro" id="IPR036249">
    <property type="entry name" value="Thioredoxin-like_sf"/>
</dbReference>
<dbReference type="PROSITE" id="PS51352">
    <property type="entry name" value="THIOREDOXIN_2"/>
    <property type="match status" value="1"/>
</dbReference>
<evidence type="ECO:0000256" key="1">
    <source>
        <dbReference type="SAM" id="Phobius"/>
    </source>
</evidence>
<sequence>MIGRALFVLLLAITAATPAAAKLSPNDIARAGTRPSPDARMPGDTMWTDQRGAHVRLGDLVAGKPTVLLFADYTCRHICGPGLTLTAGALADGDMRVGEDVAFVILGLDPKDGPAEARAMAKRRLDSLPEIVRNVELLSADAKTIAKAESALGFTAVYDPSTDQYAHDASAYIFNADGRLTKLLPETALVPSLLEKALKSSGGSAGGNQSFLAHVATVCYGFAAASGIYGATIATALKAGGVVILLAFGLFFLRMAWRRRHAA</sequence>
<feature type="chain" id="PRO_5046252056" description="Thioredoxin domain-containing protein" evidence="2">
    <location>
        <begin position="22"/>
        <end position="263"/>
    </location>
</feature>
<dbReference type="RefSeq" id="WP_313913459.1">
    <property type="nucleotide sequence ID" value="NZ_CP135076.1"/>
</dbReference>
<dbReference type="Gene3D" id="3.40.30.10">
    <property type="entry name" value="Glutaredoxin"/>
    <property type="match status" value="1"/>
</dbReference>
<accession>A0ABZ0B6U7</accession>
<feature type="transmembrane region" description="Helical" evidence="1">
    <location>
        <begin position="228"/>
        <end position="253"/>
    </location>
</feature>
<dbReference type="SUPFAM" id="SSF52833">
    <property type="entry name" value="Thioredoxin-like"/>
    <property type="match status" value="1"/>
</dbReference>
<dbReference type="EMBL" id="CP135076">
    <property type="protein sequence ID" value="WNO52720.1"/>
    <property type="molecule type" value="Genomic_DNA"/>
</dbReference>
<dbReference type="Proteomes" id="UP001302249">
    <property type="component" value="Chromosome"/>
</dbReference>
<reference evidence="4 5" key="1">
    <citation type="submission" date="2023-09" db="EMBL/GenBank/DDBJ databases">
        <authorList>
            <person name="Rey-Velasco X."/>
        </authorList>
    </citation>
    <scope>NUCLEOTIDE SEQUENCE [LARGE SCALE GENOMIC DNA]</scope>
    <source>
        <strain evidence="4 5">W311</strain>
    </source>
</reference>
<protein>
    <recommendedName>
        <fullName evidence="3">Thioredoxin domain-containing protein</fullName>
    </recommendedName>
</protein>
<dbReference type="InterPro" id="IPR013766">
    <property type="entry name" value="Thioredoxin_domain"/>
</dbReference>
<keyword evidence="1" id="KW-0472">Membrane</keyword>
<evidence type="ECO:0000259" key="3">
    <source>
        <dbReference type="PROSITE" id="PS51352"/>
    </source>
</evidence>
<evidence type="ECO:0000313" key="4">
    <source>
        <dbReference type="EMBL" id="WNO52720.1"/>
    </source>
</evidence>
<proteinExistence type="predicted"/>
<name>A0ABZ0B6U7_9SPHN</name>
<organism evidence="4 5">
    <name type="scientific">Stakelama saccharophila</name>
    <dbReference type="NCBI Taxonomy" id="3075605"/>
    <lineage>
        <taxon>Bacteria</taxon>
        <taxon>Pseudomonadati</taxon>
        <taxon>Pseudomonadota</taxon>
        <taxon>Alphaproteobacteria</taxon>
        <taxon>Sphingomonadales</taxon>
        <taxon>Sphingomonadaceae</taxon>
        <taxon>Stakelama</taxon>
    </lineage>
</organism>
<feature type="signal peptide" evidence="2">
    <location>
        <begin position="1"/>
        <end position="21"/>
    </location>
</feature>
<evidence type="ECO:0000256" key="2">
    <source>
        <dbReference type="SAM" id="SignalP"/>
    </source>
</evidence>
<gene>
    <name evidence="4" type="ORF">RPR59_09610</name>
</gene>
<evidence type="ECO:0000313" key="5">
    <source>
        <dbReference type="Proteomes" id="UP001302249"/>
    </source>
</evidence>